<dbReference type="SUPFAM" id="SSF56601">
    <property type="entry name" value="beta-lactamase/transpeptidase-like"/>
    <property type="match status" value="1"/>
</dbReference>
<sequence>MPNLPEIPGAVLIMKGDAVIADVTSPGITAYTRFQLASVSKQFTAAAVLLQAQRGRLRLDDPVGRWIGGCPPSWQDITLHHLLAHSSGLGHWDDYPMIDLFRWVPLDELLRTFQEVPPLFSPGGGWHYSSPGYVLLAHVAELVADTPYRELLERDIFGPLGLADTFAGEPGDRADLAVGLGEDGLPTPSYELDVVGMGAGDIWSTTGDVLRWIDGLRAGRLLDEHHLGLMLSEQAPTGGDPHASGYGYGWVLGTVDGRPWFHHSGGNAGFRTYDACVPSSGHRIVILGNCERTTAADLSDLLLLALT</sequence>
<evidence type="ECO:0000313" key="3">
    <source>
        <dbReference type="Proteomes" id="UP000660339"/>
    </source>
</evidence>
<dbReference type="RefSeq" id="WP_166389024.1">
    <property type="nucleotide sequence ID" value="NZ_BAAATT010000043.1"/>
</dbReference>
<name>A0A8J3LBQ8_9ACTN</name>
<comment type="caution">
    <text evidence="2">The sequence shown here is derived from an EMBL/GenBank/DDBJ whole genome shotgun (WGS) entry which is preliminary data.</text>
</comment>
<evidence type="ECO:0000259" key="1">
    <source>
        <dbReference type="Pfam" id="PF00144"/>
    </source>
</evidence>
<feature type="domain" description="Beta-lactamase-related" evidence="1">
    <location>
        <begin position="6"/>
        <end position="303"/>
    </location>
</feature>
<reference evidence="2" key="1">
    <citation type="submission" date="2021-01" db="EMBL/GenBank/DDBJ databases">
        <title>Whole genome shotgun sequence of Catellatospora methionotrophica NBRC 14553.</title>
        <authorList>
            <person name="Komaki H."/>
            <person name="Tamura T."/>
        </authorList>
    </citation>
    <scope>NUCLEOTIDE SEQUENCE</scope>
    <source>
        <strain evidence="2">NBRC 14553</strain>
    </source>
</reference>
<dbReference type="PANTHER" id="PTHR46825">
    <property type="entry name" value="D-ALANYL-D-ALANINE-CARBOXYPEPTIDASE/ENDOPEPTIDASE AMPH"/>
    <property type="match status" value="1"/>
</dbReference>
<dbReference type="Proteomes" id="UP000660339">
    <property type="component" value="Unassembled WGS sequence"/>
</dbReference>
<dbReference type="EMBL" id="BONJ01000036">
    <property type="protein sequence ID" value="GIG17997.1"/>
    <property type="molecule type" value="Genomic_DNA"/>
</dbReference>
<dbReference type="AlphaFoldDB" id="A0A8J3LBQ8"/>
<gene>
    <name evidence="2" type="ORF">Cme02nite_63290</name>
</gene>
<accession>A0A8J3LBQ8</accession>
<dbReference type="InterPro" id="IPR023650">
    <property type="entry name" value="Beta-lactam_class-A_AS"/>
</dbReference>
<dbReference type="PANTHER" id="PTHR46825:SF9">
    <property type="entry name" value="BETA-LACTAMASE-RELATED DOMAIN-CONTAINING PROTEIN"/>
    <property type="match status" value="1"/>
</dbReference>
<dbReference type="Gene3D" id="3.40.710.10">
    <property type="entry name" value="DD-peptidase/beta-lactamase superfamily"/>
    <property type="match status" value="1"/>
</dbReference>
<organism evidence="2 3">
    <name type="scientific">Catellatospora methionotrophica</name>
    <dbReference type="NCBI Taxonomy" id="121620"/>
    <lineage>
        <taxon>Bacteria</taxon>
        <taxon>Bacillati</taxon>
        <taxon>Actinomycetota</taxon>
        <taxon>Actinomycetes</taxon>
        <taxon>Micromonosporales</taxon>
        <taxon>Micromonosporaceae</taxon>
        <taxon>Catellatospora</taxon>
    </lineage>
</organism>
<keyword evidence="3" id="KW-1185">Reference proteome</keyword>
<dbReference type="Pfam" id="PF00144">
    <property type="entry name" value="Beta-lactamase"/>
    <property type="match status" value="1"/>
</dbReference>
<dbReference type="InterPro" id="IPR050491">
    <property type="entry name" value="AmpC-like"/>
</dbReference>
<proteinExistence type="predicted"/>
<evidence type="ECO:0000313" key="2">
    <source>
        <dbReference type="EMBL" id="GIG17997.1"/>
    </source>
</evidence>
<dbReference type="InterPro" id="IPR001466">
    <property type="entry name" value="Beta-lactam-related"/>
</dbReference>
<dbReference type="InterPro" id="IPR012338">
    <property type="entry name" value="Beta-lactam/transpept-like"/>
</dbReference>
<protein>
    <recommendedName>
        <fullName evidence="1">Beta-lactamase-related domain-containing protein</fullName>
    </recommendedName>
</protein>
<dbReference type="PROSITE" id="PS00146">
    <property type="entry name" value="BETA_LACTAMASE_A"/>
    <property type="match status" value="1"/>
</dbReference>